<proteinExistence type="predicted"/>
<dbReference type="EMBL" id="CP007035">
    <property type="protein sequence ID" value="AHF16248.1"/>
    <property type="molecule type" value="Genomic_DNA"/>
</dbReference>
<name>W0F386_9BACT</name>
<evidence type="ECO:0000313" key="2">
    <source>
        <dbReference type="Proteomes" id="UP000003586"/>
    </source>
</evidence>
<sequence>MKKQLIGMMGLGIAFIVCCNGCKDKKTSGGKTEDDTTGIDISERHDSIVNHITPADTAKIFVITPENKDSVLAATTKEILTLFKNKDYARLDSFIHPREGVRFSPYATVDPKEDKKFTKEEFAALVTKNKGQKINWGNYDGSGNPILLSPAAYFSKFVYDGNFLSPQRQGVNKVLGDGNSINNLKTAYPGADFTENYLRGSKKNGGIDWKSVRLVYKLENGRYYLVGVVHDQWTI</sequence>
<dbReference type="AlphaFoldDB" id="W0F386"/>
<protein>
    <submittedName>
        <fullName evidence="1">Uncharacterized protein</fullName>
    </submittedName>
</protein>
<reference evidence="1 2" key="1">
    <citation type="submission" date="2013-12" db="EMBL/GenBank/DDBJ databases">
        <authorList>
            <consortium name="DOE Joint Genome Institute"/>
            <person name="Eisen J."/>
            <person name="Huntemann M."/>
            <person name="Han J."/>
            <person name="Chen A."/>
            <person name="Kyrpides N."/>
            <person name="Mavromatis K."/>
            <person name="Markowitz V."/>
            <person name="Palaniappan K."/>
            <person name="Ivanova N."/>
            <person name="Schaumberg A."/>
            <person name="Pati A."/>
            <person name="Liolios K."/>
            <person name="Nordberg H.P."/>
            <person name="Cantor M.N."/>
            <person name="Hua S.X."/>
            <person name="Woyke T."/>
        </authorList>
    </citation>
    <scope>NUCLEOTIDE SEQUENCE [LARGE SCALE GENOMIC DNA]</scope>
    <source>
        <strain evidence="2">DSM 19437</strain>
    </source>
</reference>
<dbReference type="eggNOG" id="ENOG502ZBUC">
    <property type="taxonomic scope" value="Bacteria"/>
</dbReference>
<keyword evidence="2" id="KW-1185">Reference proteome</keyword>
<dbReference type="HOGENOM" id="CLU_087837_0_0_10"/>
<gene>
    <name evidence="1" type="ORF">NIASO_15960</name>
</gene>
<dbReference type="STRING" id="929713.NIASO_15960"/>
<accession>W0F386</accession>
<organism evidence="1 2">
    <name type="scientific">Niabella soli DSM 19437</name>
    <dbReference type="NCBI Taxonomy" id="929713"/>
    <lineage>
        <taxon>Bacteria</taxon>
        <taxon>Pseudomonadati</taxon>
        <taxon>Bacteroidota</taxon>
        <taxon>Chitinophagia</taxon>
        <taxon>Chitinophagales</taxon>
        <taxon>Chitinophagaceae</taxon>
        <taxon>Niabella</taxon>
    </lineage>
</organism>
<dbReference type="Proteomes" id="UP000003586">
    <property type="component" value="Chromosome"/>
</dbReference>
<dbReference type="KEGG" id="nso:NIASO_15960"/>
<evidence type="ECO:0000313" key="1">
    <source>
        <dbReference type="EMBL" id="AHF16248.1"/>
    </source>
</evidence>
<dbReference type="RefSeq" id="WP_008587116.1">
    <property type="nucleotide sequence ID" value="NZ_CP007035.1"/>
</dbReference>